<feature type="region of interest" description="Disordered" evidence="1">
    <location>
        <begin position="159"/>
        <end position="207"/>
    </location>
</feature>
<feature type="compositionally biased region" description="Basic and acidic residues" evidence="1">
    <location>
        <begin position="278"/>
        <end position="296"/>
    </location>
</feature>
<protein>
    <submittedName>
        <fullName evidence="4">Uncharacterized protein</fullName>
    </submittedName>
</protein>
<evidence type="ECO:0000259" key="2">
    <source>
        <dbReference type="Pfam" id="PF06075"/>
    </source>
</evidence>
<gene>
    <name evidence="4" type="ORF">KFK09_022552</name>
</gene>
<organism evidence="4 5">
    <name type="scientific">Dendrobium nobile</name>
    <name type="common">Orchid</name>
    <dbReference type="NCBI Taxonomy" id="94219"/>
    <lineage>
        <taxon>Eukaryota</taxon>
        <taxon>Viridiplantae</taxon>
        <taxon>Streptophyta</taxon>
        <taxon>Embryophyta</taxon>
        <taxon>Tracheophyta</taxon>
        <taxon>Spermatophyta</taxon>
        <taxon>Magnoliopsida</taxon>
        <taxon>Liliopsida</taxon>
        <taxon>Asparagales</taxon>
        <taxon>Orchidaceae</taxon>
        <taxon>Epidendroideae</taxon>
        <taxon>Malaxideae</taxon>
        <taxon>Dendrobiinae</taxon>
        <taxon>Dendrobium</taxon>
    </lineage>
</organism>
<feature type="compositionally biased region" description="Low complexity" evidence="1">
    <location>
        <begin position="164"/>
        <end position="175"/>
    </location>
</feature>
<dbReference type="InterPro" id="IPR048297">
    <property type="entry name" value="DUF936_dom_pln"/>
</dbReference>
<reference evidence="4" key="1">
    <citation type="journal article" date="2022" name="Front. Genet.">
        <title>Chromosome-Scale Assembly of the Dendrobium nobile Genome Provides Insights Into the Molecular Mechanism of the Biosynthesis of the Medicinal Active Ingredient of Dendrobium.</title>
        <authorList>
            <person name="Xu Q."/>
            <person name="Niu S.-C."/>
            <person name="Li K.-L."/>
            <person name="Zheng P.-J."/>
            <person name="Zhang X.-J."/>
            <person name="Jia Y."/>
            <person name="Liu Y."/>
            <person name="Niu Y.-X."/>
            <person name="Yu L.-H."/>
            <person name="Chen D.-F."/>
            <person name="Zhang G.-Q."/>
        </authorList>
    </citation>
    <scope>NUCLEOTIDE SEQUENCE</scope>
    <source>
        <tissue evidence="4">Leaf</tissue>
    </source>
</reference>
<dbReference type="InterPro" id="IPR049172">
    <property type="entry name" value="DUF6857_pln"/>
</dbReference>
<sequence length="677" mass="73504">MATLVPGVLIKLLQYMNTDVKIAGEYRSSLLQVVSIVPALAGGELFSNQGFYLKVSDSCHAAYVSLPDEHDELILSDKIKLGQFIYVDRFEAASPVPVIRGVRPLPGRHPCAGSPEDLVDTCLLSFLDGSKGTVNLPLTKDSSILAKVNGTVKVGELEKKKASLSRSTSSSSKQSLHIIVEKKQTNHVSSRSISSSSTSSQSVPVSVEKLPNGVKQLLHLVDVKGMEKSSNQRMNLLERTTSVLKAASTGRKSSVGNSIVNQVPKGLRKSWEGNSVETKGRDYSNPKPSKIEKKPEVYSSSNLRRKPLSIERPVPKEEREAQSPLRKGNLNALENVDLSVKQRVSTIKKTPEAFNSNNVSSSNLVKVSSNSRRLTDGNLSWSYLPPNLVKLGKEVLKFRDAAQQAAIEALQEASAAESLVRCLSLYAELTSTAKEDKDPQQAVEKFLTLHASLTHASLVSDSLHSSIGSATITDETIRISDDNHHRAATWVQAALATDLSSLALYTHKSKSPPSAATSTHVVVAKANSASPVKSRVKKVKQRATVATTRRWEKGVGVEEGVELARALEEKAKYWFVGYVERFLDAETNGAATQQPWDQDVVPGMLSQLKKVNDWLNVAKIRDGGLQDGGVPLETVDRLRKKIYDYLLTHVESAAVALGCGGSFPAMVVASESQGKRI</sequence>
<proteinExistence type="predicted"/>
<evidence type="ECO:0000313" key="5">
    <source>
        <dbReference type="Proteomes" id="UP000829196"/>
    </source>
</evidence>
<evidence type="ECO:0000256" key="1">
    <source>
        <dbReference type="SAM" id="MobiDB-lite"/>
    </source>
</evidence>
<dbReference type="PANTHER" id="PTHR31928">
    <property type="entry name" value="EXPRESSED PROTEIN"/>
    <property type="match status" value="1"/>
</dbReference>
<dbReference type="InterPro" id="IPR010341">
    <property type="entry name" value="DUF936_pln"/>
</dbReference>
<evidence type="ECO:0000313" key="4">
    <source>
        <dbReference type="EMBL" id="KAI0496241.1"/>
    </source>
</evidence>
<comment type="caution">
    <text evidence="4">The sequence shown here is derived from an EMBL/GenBank/DDBJ whole genome shotgun (WGS) entry which is preliminary data.</text>
</comment>
<dbReference type="OrthoDB" id="1908057at2759"/>
<feature type="domain" description="DUF936" evidence="2">
    <location>
        <begin position="4"/>
        <end position="119"/>
    </location>
</feature>
<dbReference type="AlphaFoldDB" id="A0A8T3AJQ2"/>
<feature type="domain" description="DUF6857" evidence="3">
    <location>
        <begin position="369"/>
        <end position="656"/>
    </location>
</feature>
<keyword evidence="5" id="KW-1185">Reference proteome</keyword>
<name>A0A8T3AJQ2_DENNO</name>
<dbReference type="Proteomes" id="UP000829196">
    <property type="component" value="Unassembled WGS sequence"/>
</dbReference>
<dbReference type="Pfam" id="PF21647">
    <property type="entry name" value="DUF6857"/>
    <property type="match status" value="1"/>
</dbReference>
<accession>A0A8T3AJQ2</accession>
<feature type="compositionally biased region" description="Low complexity" evidence="1">
    <location>
        <begin position="188"/>
        <end position="207"/>
    </location>
</feature>
<evidence type="ECO:0000259" key="3">
    <source>
        <dbReference type="Pfam" id="PF21647"/>
    </source>
</evidence>
<feature type="region of interest" description="Disordered" evidence="1">
    <location>
        <begin position="266"/>
        <end position="328"/>
    </location>
</feature>
<dbReference type="PANTHER" id="PTHR31928:SF4">
    <property type="entry name" value="OS08G0541500 PROTEIN"/>
    <property type="match status" value="1"/>
</dbReference>
<dbReference type="Pfam" id="PF06075">
    <property type="entry name" value="DUF936"/>
    <property type="match status" value="1"/>
</dbReference>
<dbReference type="EMBL" id="JAGYWB010000016">
    <property type="protein sequence ID" value="KAI0496241.1"/>
    <property type="molecule type" value="Genomic_DNA"/>
</dbReference>